<accession>A0A6J6V1E3</accession>
<dbReference type="EMBL" id="CAEZZO010000039">
    <property type="protein sequence ID" value="CAB4765088.1"/>
    <property type="molecule type" value="Genomic_DNA"/>
</dbReference>
<gene>
    <name evidence="1" type="ORF">UFOPK2886_00395</name>
</gene>
<proteinExistence type="predicted"/>
<dbReference type="AlphaFoldDB" id="A0A6J6V1E3"/>
<protein>
    <submittedName>
        <fullName evidence="1">Unannotated protein</fullName>
    </submittedName>
</protein>
<name>A0A6J6V1E3_9ZZZZ</name>
<organism evidence="1">
    <name type="scientific">freshwater metagenome</name>
    <dbReference type="NCBI Taxonomy" id="449393"/>
    <lineage>
        <taxon>unclassified sequences</taxon>
        <taxon>metagenomes</taxon>
        <taxon>ecological metagenomes</taxon>
    </lineage>
</organism>
<sequence length="84" mass="8895">MLSIKNAPPPLLAYHRFASAGDETTPTTISPSCRSAISVAQTGTDLIKFFVPSIGSIIHSRDDSSDLLPNSSPIMASDFLDSKS</sequence>
<reference evidence="1" key="1">
    <citation type="submission" date="2020-05" db="EMBL/GenBank/DDBJ databases">
        <authorList>
            <person name="Chiriac C."/>
            <person name="Salcher M."/>
            <person name="Ghai R."/>
            <person name="Kavagutti S V."/>
        </authorList>
    </citation>
    <scope>NUCLEOTIDE SEQUENCE</scope>
</reference>
<evidence type="ECO:0000313" key="1">
    <source>
        <dbReference type="EMBL" id="CAB4765088.1"/>
    </source>
</evidence>